<evidence type="ECO:0000256" key="6">
    <source>
        <dbReference type="SAM" id="Phobius"/>
    </source>
</evidence>
<feature type="transmembrane region" description="Helical" evidence="6">
    <location>
        <begin position="69"/>
        <end position="90"/>
    </location>
</feature>
<evidence type="ECO:0000256" key="5">
    <source>
        <dbReference type="ARBA" id="ARBA00023136"/>
    </source>
</evidence>
<comment type="subcellular location">
    <subcellularLocation>
        <location evidence="1">Membrane</location>
        <topology evidence="1">Multi-pass membrane protein</topology>
    </subcellularLocation>
</comment>
<accession>A0ABR9CGF0</accession>
<organism evidence="7 8">
    <name type="scientific">Roseibium litorale</name>
    <dbReference type="NCBI Taxonomy" id="2803841"/>
    <lineage>
        <taxon>Bacteria</taxon>
        <taxon>Pseudomonadati</taxon>
        <taxon>Pseudomonadota</taxon>
        <taxon>Alphaproteobacteria</taxon>
        <taxon>Hyphomicrobiales</taxon>
        <taxon>Stappiaceae</taxon>
        <taxon>Roseibium</taxon>
    </lineage>
</organism>
<keyword evidence="4 6" id="KW-1133">Transmembrane helix</keyword>
<dbReference type="Pfam" id="PF04241">
    <property type="entry name" value="DUF423"/>
    <property type="match status" value="1"/>
</dbReference>
<gene>
    <name evidence="7" type="ORF">IG616_00340</name>
</gene>
<name>A0ABR9CGF0_9HYPH</name>
<evidence type="ECO:0000313" key="8">
    <source>
        <dbReference type="Proteomes" id="UP000632063"/>
    </source>
</evidence>
<keyword evidence="8" id="KW-1185">Reference proteome</keyword>
<dbReference type="Proteomes" id="UP000632063">
    <property type="component" value="Unassembled WGS sequence"/>
</dbReference>
<dbReference type="RefSeq" id="WP_192145335.1">
    <property type="nucleotide sequence ID" value="NZ_JACYXI010000001.1"/>
</dbReference>
<keyword evidence="3 6" id="KW-0812">Transmembrane</keyword>
<comment type="similarity">
    <text evidence="2">Belongs to the UPF0382 family.</text>
</comment>
<keyword evidence="5 6" id="KW-0472">Membrane</keyword>
<sequence length="128" mass="13300">MTQDTSPTAPLFRAGLILGGLAGAAGVALMAASAHLDDTGLMRLAAEMLLFHAPALLAIAALSQVRRVPFLPVAAILMTCGLVLFCGDLVSRAMLGDRLFPMAAPTGGSLMILSWLATLSSALWIRPR</sequence>
<dbReference type="InterPro" id="IPR006696">
    <property type="entry name" value="DUF423"/>
</dbReference>
<proteinExistence type="inferred from homology"/>
<feature type="transmembrane region" description="Helical" evidence="6">
    <location>
        <begin position="12"/>
        <end position="32"/>
    </location>
</feature>
<evidence type="ECO:0000256" key="3">
    <source>
        <dbReference type="ARBA" id="ARBA00022692"/>
    </source>
</evidence>
<reference evidence="8" key="1">
    <citation type="submission" date="2020-09" db="EMBL/GenBank/DDBJ databases">
        <title>The genome sequence of strain Labrenzia suaedae 4C16A.</title>
        <authorList>
            <person name="Liu Y."/>
        </authorList>
    </citation>
    <scope>NUCLEOTIDE SEQUENCE [LARGE SCALE GENOMIC DNA]</scope>
    <source>
        <strain evidence="8">4C16A</strain>
    </source>
</reference>
<evidence type="ECO:0000256" key="4">
    <source>
        <dbReference type="ARBA" id="ARBA00022989"/>
    </source>
</evidence>
<feature type="transmembrane region" description="Helical" evidence="6">
    <location>
        <begin position="44"/>
        <end position="63"/>
    </location>
</feature>
<evidence type="ECO:0000256" key="2">
    <source>
        <dbReference type="ARBA" id="ARBA00009694"/>
    </source>
</evidence>
<dbReference type="PANTHER" id="PTHR43461">
    <property type="entry name" value="TRANSMEMBRANE PROTEIN 256"/>
    <property type="match status" value="1"/>
</dbReference>
<feature type="transmembrane region" description="Helical" evidence="6">
    <location>
        <begin position="102"/>
        <end position="125"/>
    </location>
</feature>
<dbReference type="PANTHER" id="PTHR43461:SF1">
    <property type="entry name" value="TRANSMEMBRANE PROTEIN 256"/>
    <property type="match status" value="1"/>
</dbReference>
<dbReference type="EMBL" id="JACYXI010000001">
    <property type="protein sequence ID" value="MBD8889979.1"/>
    <property type="molecule type" value="Genomic_DNA"/>
</dbReference>
<comment type="caution">
    <text evidence="7">The sequence shown here is derived from an EMBL/GenBank/DDBJ whole genome shotgun (WGS) entry which is preliminary data.</text>
</comment>
<protein>
    <submittedName>
        <fullName evidence="7">DUF423 domain-containing protein</fullName>
    </submittedName>
</protein>
<evidence type="ECO:0000313" key="7">
    <source>
        <dbReference type="EMBL" id="MBD8889979.1"/>
    </source>
</evidence>
<evidence type="ECO:0000256" key="1">
    <source>
        <dbReference type="ARBA" id="ARBA00004141"/>
    </source>
</evidence>
<reference evidence="7 8" key="2">
    <citation type="journal article" date="2021" name="Int. J. Syst. Evol. Microbiol.">
        <title>Roseibium litorale sp. nov., isolated from a tidal flat sediment and proposal for the reclassification of Labrenzia polysiphoniae as Roseibium polysiphoniae comb. nov.</title>
        <authorList>
            <person name="Liu Y."/>
            <person name="Pei T."/>
            <person name="Du J."/>
            <person name="Chao M."/>
            <person name="Deng M.R."/>
            <person name="Zhu H."/>
        </authorList>
    </citation>
    <scope>NUCLEOTIDE SEQUENCE [LARGE SCALE GENOMIC DNA]</scope>
    <source>
        <strain evidence="7 8">4C16A</strain>
    </source>
</reference>